<feature type="region of interest" description="Disordered" evidence="3">
    <location>
        <begin position="767"/>
        <end position="811"/>
    </location>
</feature>
<dbReference type="InterPro" id="IPR011010">
    <property type="entry name" value="DNA_brk_join_enz"/>
</dbReference>
<feature type="region of interest" description="Disordered" evidence="3">
    <location>
        <begin position="1487"/>
        <end position="1577"/>
    </location>
</feature>
<keyword evidence="4" id="KW-1133">Transmembrane helix</keyword>
<feature type="compositionally biased region" description="Basic and acidic residues" evidence="3">
    <location>
        <begin position="1621"/>
        <end position="1640"/>
    </location>
</feature>
<keyword evidence="4" id="KW-0812">Transmembrane</keyword>
<feature type="transmembrane region" description="Helical" evidence="4">
    <location>
        <begin position="122"/>
        <end position="155"/>
    </location>
</feature>
<dbReference type="GO" id="GO:0006310">
    <property type="term" value="P:DNA recombination"/>
    <property type="evidence" value="ECO:0007669"/>
    <property type="project" value="UniProtKB-KW"/>
</dbReference>
<feature type="compositionally biased region" description="Polar residues" evidence="3">
    <location>
        <begin position="1498"/>
        <end position="1546"/>
    </location>
</feature>
<dbReference type="SUPFAM" id="SSF56349">
    <property type="entry name" value="DNA breaking-rejoining enzymes"/>
    <property type="match status" value="1"/>
</dbReference>
<feature type="compositionally biased region" description="Basic and acidic residues" evidence="3">
    <location>
        <begin position="2642"/>
        <end position="2656"/>
    </location>
</feature>
<gene>
    <name evidence="6" type="ORF">SPIL2461_LOCUS21081</name>
</gene>
<evidence type="ECO:0000313" key="6">
    <source>
        <dbReference type="EMBL" id="CAE7733505.1"/>
    </source>
</evidence>
<reference evidence="6" key="1">
    <citation type="submission" date="2021-02" db="EMBL/GenBank/DDBJ databases">
        <authorList>
            <person name="Dougan E. K."/>
            <person name="Rhodes N."/>
            <person name="Thang M."/>
            <person name="Chan C."/>
        </authorList>
    </citation>
    <scope>NUCLEOTIDE SEQUENCE</scope>
</reference>
<sequence>MPQAWRLLITCAVAVQQGGGWGFFQFNSTNATSQTSPDEQASWAQLWAWVGEKTPGLARLRDGWTFIANGLAASQDSRRPTSWDNGLCMALDAVISFLGWMFFGNTWPGVKSGCQRAFRVALLVLLCLCAHYVWALCWPVISLISALVMGSVWFVRALVRKLGTLVYWAQRAAGGVPEAADTEFIGPGTGRIPETANLRNFKKTGGTDKWVLVRREGRVAVFKAGADSQTIRTAGLYVPIEVDTMRGDQELVEACRGHDRVHLCRILTPEKFHLKNAELGAAKAGDFVGVALEIAPKVPLPAKEFASESETEPERPCEAAKVLWSDKDGDHRLGAGLCRRGASVCFSLLFEDHFSEAGTAMLCPQHALDYERDRRRGRLQAVQAAQRHEETGEAAIPIGYKATRDGRVDYRDLKRILTEIRGETTEADKRDDVPLLEEFFHQFAEGKELGLTEEEAGRLRAGEGPERTYEVHSSLAAWWDSDYVSVKFASVERGPVLGPGGGSGFESDTAVVEEFGGSPQPLRIGLPTIYGMEDRKAGAAVSGSEGAIKSQTAEIASLVKSHTESRFPWVVVGAGEQGQALANALISAQVGASTKLRKAGFKQKVTTRLAVGLAGPYWGTQEKHALSVADFVPHTDAELDAFVQEARARRQNDVWALVYGAEWKPVRDHALDKLAAWHLAEPHKWPLTVISEVWEELHWRFFEELKETLRLLKKEAGRETMSLQDIKFYALMPNESGTAWLELPRTFDLLNPDGWFNTEVLPRIERRWEGGRGGKPNPSIHAGGDGEASQPSAGGRPTLRNLRGPKLSTEEIAKAKDRAPVDKDGMLLCWGALTHMGCSNASCQRSHAGLQGKLEALDPCVQMQLLRRGGLRRIKAETKESAAEKIKALRASVTADKVAKVADGRKAGDDEPKAKTRVGGEKTIQFHEVPEEFEAVDYTAAESDTQAYLEAKGESAPAEASDLVKRAKELATGPVLGQLHGASDDLYAWAAARVARHPTASLEEILGDMATYGLGDLAEEASRILEESVGHKAGSSGGIQVSDTTWTVGEPGAGTATIEGVVWRTWNYREDISMSEELAGMLRQPDEGPEKRQCVTKAVAAGVAWRLLARQPTLDEADGKALDLRCDMVRQALEAVAVMGEPAARVAPIESELRTYAHDIVRANHDKDFRSLAAFPLADLEECKLVVARADYKGDVVVETVTGTMWQPNGWVLWTLIWRGHMLLLEPPASLQAGVFLERWQPHAFLSVAFAVDEKQVTWSMGRADAPATWRPQPLWGALRCSRSLIFDVDIANHDLLRPEVQKRLIVGAKTGPANILWIASPCTSFCDWGLQNGGTRSFDRPEGGSQGRPLKEAEVDGNALSKVGAEAFLSGLLHGAFPVAESTARSGRYPKMWDLPWWREILDAAFYHHKTRLVFPKNEAVTAAFSRRCPGVGGAHRHVPLKGARPGSQVTHCTEAGVYSADFVRTVVQTLQQALSLGGGARLQLQSHGSAAKAPQNPVSEVQRQGSSAKVPQNPMSEVQRQGSSAKVPQNPRSEVQRQGSSAKVPQNLAPETQRPASGGGGPSEERQVGSTSEEEKFFHELDQENGCMDFGGRAGGQFSSSFGDVEGRAGGHLSPGFSDKGRAERRKGGFRADDRGGDEGGAGGRAVSMKWWEEMDDDEIMCFDGPVQGWVYGNAPEEETRAGSVDYAGFYQAPNQKAKQAAELYIEGVAENKAGTPMAWAVAQERGKELAAAAGSVREAAESLWQVREERGLNNLTGVEDPYLDTVLHPDLLDYLQEVRKRGLAARCVDERLGDRQRCRARMHPNGRRNLNQVYKQIWKDVHKLRALVVPANAETLGPVVSSPFDAVDKMLPDSVAPEKRIVHDQRVINASTDKEWHPPAIQPRHEQVARLILRLKSRVPGDLPWAPEEMEDGDGQASGEEMTVIYLVSSFGFSGSPGEWTVWGKATELFLRAHRPSCPCRDLLWKFDSRILVDDNVLVEPWIGLRPWVASEVYETGVKVLLGEAAVNRDKDLLEGPFRTFQTVWGLDMQTTTEEVHLPERRVLKGACLLADPCFDYGCKDITLRAVQRFRGVATGWAVVVKGLRNELKAADVFLGTQGDGGTKVRPKVDDLVDEDAIEAAWRDLWELFEEARRLCARPETWPQKFGAGMRELLPVRERLALPGEWADGTVFVSSDATRKVIGAIDWTNGLVMRMKAKAAACWVQRRSSEDDVAIHVAEMLSFIAFACQVGDQWRGRVVLYGGDNQVVREWVTSRKAGTPSGRLMVRMVNLLEMRFRFTLVASWWRTFHNVHADRITRCSDEEYARLVKEKGWCEVDIHEALQQAVIDSERFGPCLLAWDEPDRHALMPLKERRLHRSIPNFLRPRWELFEAVELGGPDGFVFDFVEAIHAAGGKARTAGWRGPVHRGEVALASFPPDQHGKVCLPATTTAIEGGAGLVVFEGPRAVPWNRIIDAFEGQSWKVTTGELGRRLPGDGCASAHCEVEGRTAIDAGIPREPLLPILKGQYWISEERFNLVSSSGPIRWPLREGEGVQKIIELSKGWQELRWRCEGRTQEGWRGLRDAGYKEQEILIEGGKATGGQTAQALVLMAGFLVTSDGPRAGAHDAWDDEGIDKLLRWLRRWRTPTQTTTSVTTEGELEAKPARSAGCERPRRSATRPSTTSPYIDINPSCGEVGAQVEEWIADNLSGHLAERTMRQYAGVYSKWKAWARRQGWLSEFMIKDQGTEFNEDKLLGFLGYLGWLGASVATMKQAVFAIKEAHKRYGHGDPTEHMFRLWMLLGTLERKYPKKARRLGVTPGMLQWIHEVMTNPDAGPEEILDAAMLEAALLTAWFFMLRAKEYCDSNGLDFAMVLGGVDIRFIEEAGVDGNEIVGITLQFRKTKTDQEAFGTCKTMYQSGIQGLCVVVALCTLRRLAPQRFGNGSEALKPLLRWANGQMLKRTQVQAVLQKAARAVGLPPERFLSHSLRIGGASAMFQATGEIELVKRTGRWSSSAVQRYLHDGEVALKGVAAKMAAVEQQIHYT</sequence>
<dbReference type="GO" id="GO:0003677">
    <property type="term" value="F:DNA binding"/>
    <property type="evidence" value="ECO:0007669"/>
    <property type="project" value="UniProtKB-KW"/>
</dbReference>
<name>A0A812XHH5_SYMPI</name>
<evidence type="ECO:0000256" key="3">
    <source>
        <dbReference type="SAM" id="MobiDB-lite"/>
    </source>
</evidence>
<dbReference type="GO" id="GO:0015074">
    <property type="term" value="P:DNA integration"/>
    <property type="evidence" value="ECO:0007669"/>
    <property type="project" value="InterPro"/>
</dbReference>
<protein>
    <submittedName>
        <fullName evidence="6">Uncharacterized protein</fullName>
    </submittedName>
</protein>
<feature type="region of interest" description="Disordered" evidence="3">
    <location>
        <begin position="1600"/>
        <end position="1646"/>
    </location>
</feature>
<evidence type="ECO:0000256" key="2">
    <source>
        <dbReference type="ARBA" id="ARBA00023172"/>
    </source>
</evidence>
<comment type="caution">
    <text evidence="6">The sequence shown here is derived from an EMBL/GenBank/DDBJ whole genome shotgun (WGS) entry which is preliminary data.</text>
</comment>
<proteinExistence type="predicted"/>
<dbReference type="PANTHER" id="PTHR34605:SF3">
    <property type="entry name" value="P CELL-TYPE AGGLUTINATION PROTEIN MAP4-LIKE-RELATED"/>
    <property type="match status" value="1"/>
</dbReference>
<dbReference type="PANTHER" id="PTHR34605">
    <property type="entry name" value="PHAGE_INTEGRASE DOMAIN-CONTAINING PROTEIN"/>
    <property type="match status" value="1"/>
</dbReference>
<accession>A0A812XHH5</accession>
<evidence type="ECO:0000256" key="1">
    <source>
        <dbReference type="ARBA" id="ARBA00023125"/>
    </source>
</evidence>
<keyword evidence="1" id="KW-0238">DNA-binding</keyword>
<feature type="compositionally biased region" description="Basic and acidic residues" evidence="3">
    <location>
        <begin position="1565"/>
        <end position="1577"/>
    </location>
</feature>
<dbReference type="SUPFAM" id="SSF47823">
    <property type="entry name" value="lambda integrase-like, N-terminal domain"/>
    <property type="match status" value="1"/>
</dbReference>
<feature type="signal peptide" evidence="5">
    <location>
        <begin position="1"/>
        <end position="20"/>
    </location>
</feature>
<keyword evidence="7" id="KW-1185">Reference proteome</keyword>
<dbReference type="OrthoDB" id="435942at2759"/>
<organism evidence="6 7">
    <name type="scientific">Symbiodinium pilosum</name>
    <name type="common">Dinoflagellate</name>
    <dbReference type="NCBI Taxonomy" id="2952"/>
    <lineage>
        <taxon>Eukaryota</taxon>
        <taxon>Sar</taxon>
        <taxon>Alveolata</taxon>
        <taxon>Dinophyceae</taxon>
        <taxon>Suessiales</taxon>
        <taxon>Symbiodiniaceae</taxon>
        <taxon>Symbiodinium</taxon>
    </lineage>
</organism>
<dbReference type="InterPro" id="IPR052925">
    <property type="entry name" value="Phage_Integrase-like_Recomb"/>
</dbReference>
<evidence type="ECO:0000256" key="5">
    <source>
        <dbReference type="SAM" id="SignalP"/>
    </source>
</evidence>
<dbReference type="Gene3D" id="1.10.443.10">
    <property type="entry name" value="Intergrase catalytic core"/>
    <property type="match status" value="1"/>
</dbReference>
<dbReference type="InterPro" id="IPR013762">
    <property type="entry name" value="Integrase-like_cat_sf"/>
</dbReference>
<keyword evidence="4" id="KW-0472">Membrane</keyword>
<keyword evidence="5" id="KW-0732">Signal</keyword>
<dbReference type="Gene3D" id="1.10.150.130">
    <property type="match status" value="1"/>
</dbReference>
<dbReference type="EMBL" id="CAJNIZ010045897">
    <property type="protein sequence ID" value="CAE7733505.1"/>
    <property type="molecule type" value="Genomic_DNA"/>
</dbReference>
<dbReference type="InterPro" id="IPR010998">
    <property type="entry name" value="Integrase_recombinase_N"/>
</dbReference>
<feature type="region of interest" description="Disordered" evidence="3">
    <location>
        <begin position="2631"/>
        <end position="2667"/>
    </location>
</feature>
<evidence type="ECO:0000313" key="7">
    <source>
        <dbReference type="Proteomes" id="UP000649617"/>
    </source>
</evidence>
<dbReference type="Proteomes" id="UP000649617">
    <property type="component" value="Unassembled WGS sequence"/>
</dbReference>
<evidence type="ECO:0000256" key="4">
    <source>
        <dbReference type="SAM" id="Phobius"/>
    </source>
</evidence>
<keyword evidence="2" id="KW-0233">DNA recombination</keyword>
<feature type="chain" id="PRO_5032458410" evidence="5">
    <location>
        <begin position="21"/>
        <end position="3026"/>
    </location>
</feature>